<dbReference type="Pfam" id="PF03629">
    <property type="entry name" value="SASA"/>
    <property type="match status" value="1"/>
</dbReference>
<dbReference type="AlphaFoldDB" id="A0A6C0P688"/>
<sequence>MGNEQIGVMIKQGPQSWGIIQQVNGTASIAMSGIWSANEACKSPQVYARVVREDSAEMIVAWVAAEMGEGQAWTIRLDHVPAGGLYRIETCLQIANAEPEGERSVVGLEWAMRGDMIHHVGVGDLWVIAGQSNAAGYGKGPVNDPPEMGIHLLRNNGNWDLATHPFNESTNTIHIENREGGNPGHSPFLAFARMIKRKTGYPVGLVQTALGGSPLRSWNPQEEGTLYRNMVNIVQSVGGTVKGVLWYQGCSDCNPEECHTYGERFGAMVSEWRRDLQDAGLPFITVQLNRHTASPAMNDAEADRSWGTLREQQRTAALMMDHVTVVPAIDCPLSDEIHNSPAGNLLIGERMARAALATVYGQNLHYRAPIISNARLSSDAAGGTTVELEFGDVGGYLLHTGPSQSVFTLEDEDGNVDVLEWYISGKDTIHIKPGRPLQGQLYVNGAYERNPAAYFPLDSLTYMPVLSFYHFPVH</sequence>
<evidence type="ECO:0000313" key="4">
    <source>
        <dbReference type="Proteomes" id="UP000479114"/>
    </source>
</evidence>
<reference evidence="3 4" key="1">
    <citation type="submission" date="2020-02" db="EMBL/GenBank/DDBJ databases">
        <title>Paenibacillus sp. nov., isolated from rhizosphere soil of tomato.</title>
        <authorList>
            <person name="Weon H.-Y."/>
            <person name="Lee S.A."/>
        </authorList>
    </citation>
    <scope>NUCLEOTIDE SEQUENCE [LARGE SCALE GENOMIC DNA]</scope>
    <source>
        <strain evidence="3 4">14171R-81</strain>
    </source>
</reference>
<keyword evidence="4" id="KW-1185">Reference proteome</keyword>
<accession>A0A6C0P688</accession>
<dbReference type="PANTHER" id="PTHR31988:SF19">
    <property type="entry name" value="9-O-ACETYL-N-ACETYLNEURAMINIC ACID DEACETYLASE-RELATED"/>
    <property type="match status" value="1"/>
</dbReference>
<dbReference type="EMBL" id="CP048286">
    <property type="protein sequence ID" value="QHW33836.1"/>
    <property type="molecule type" value="Genomic_DNA"/>
</dbReference>
<protein>
    <submittedName>
        <fullName evidence="3">Sialate O-acetylesterase</fullName>
    </submittedName>
</protein>
<evidence type="ECO:0000259" key="2">
    <source>
        <dbReference type="Pfam" id="PF03629"/>
    </source>
</evidence>
<organism evidence="3 4">
    <name type="scientific">Paenibacillus rhizovicinus</name>
    <dbReference type="NCBI Taxonomy" id="2704463"/>
    <lineage>
        <taxon>Bacteria</taxon>
        <taxon>Bacillati</taxon>
        <taxon>Bacillota</taxon>
        <taxon>Bacilli</taxon>
        <taxon>Bacillales</taxon>
        <taxon>Paenibacillaceae</taxon>
        <taxon>Paenibacillus</taxon>
    </lineage>
</organism>
<dbReference type="PANTHER" id="PTHR31988">
    <property type="entry name" value="ESTERASE, PUTATIVE (DUF303)-RELATED"/>
    <property type="match status" value="1"/>
</dbReference>
<gene>
    <name evidence="3" type="ORF">GZH47_25585</name>
</gene>
<proteinExistence type="predicted"/>
<dbReference type="InterPro" id="IPR052940">
    <property type="entry name" value="Carb_Esterase_6"/>
</dbReference>
<dbReference type="InterPro" id="IPR005181">
    <property type="entry name" value="SASA"/>
</dbReference>
<evidence type="ECO:0000313" key="3">
    <source>
        <dbReference type="EMBL" id="QHW33836.1"/>
    </source>
</evidence>
<evidence type="ECO:0000256" key="1">
    <source>
        <dbReference type="ARBA" id="ARBA00022801"/>
    </source>
</evidence>
<dbReference type="GO" id="GO:0016787">
    <property type="term" value="F:hydrolase activity"/>
    <property type="evidence" value="ECO:0007669"/>
    <property type="project" value="UniProtKB-KW"/>
</dbReference>
<dbReference type="KEGG" id="prz:GZH47_25585"/>
<dbReference type="InterPro" id="IPR036514">
    <property type="entry name" value="SGNH_hydro_sf"/>
</dbReference>
<name>A0A6C0P688_9BACL</name>
<dbReference type="SUPFAM" id="SSF52266">
    <property type="entry name" value="SGNH hydrolase"/>
    <property type="match status" value="1"/>
</dbReference>
<feature type="domain" description="Sialate O-acetylesterase" evidence="2">
    <location>
        <begin position="123"/>
        <end position="356"/>
    </location>
</feature>
<dbReference type="RefSeq" id="WP_162643833.1">
    <property type="nucleotide sequence ID" value="NZ_CP048286.1"/>
</dbReference>
<keyword evidence="1" id="KW-0378">Hydrolase</keyword>
<dbReference type="Proteomes" id="UP000479114">
    <property type="component" value="Chromosome"/>
</dbReference>
<dbReference type="Gene3D" id="3.40.50.1110">
    <property type="entry name" value="SGNH hydrolase"/>
    <property type="match status" value="1"/>
</dbReference>